<accession>A0A2P7QIV8</accession>
<sequence>MIFHPFATPDGKNEAAARRDAKGGVSLRRGSAALRVDDEGPARKRGARGPSTDLVVAGQPATLRPKGFHEASRLPGIGRQLATVVDRVTDHVGGPQTQ</sequence>
<gene>
    <name evidence="2" type="ORF">C7I55_19580</name>
</gene>
<evidence type="ECO:0000313" key="3">
    <source>
        <dbReference type="Proteomes" id="UP000241167"/>
    </source>
</evidence>
<evidence type="ECO:0000256" key="1">
    <source>
        <dbReference type="SAM" id="MobiDB-lite"/>
    </source>
</evidence>
<evidence type="ECO:0000313" key="2">
    <source>
        <dbReference type="EMBL" id="PSJ37915.1"/>
    </source>
</evidence>
<comment type="caution">
    <text evidence="2">The sequence shown here is derived from an EMBL/GenBank/DDBJ whole genome shotgun (WGS) entry which is preliminary data.</text>
</comment>
<dbReference type="EMBL" id="PXYI01000007">
    <property type="protein sequence ID" value="PSJ37915.1"/>
    <property type="molecule type" value="Genomic_DNA"/>
</dbReference>
<dbReference type="AlphaFoldDB" id="A0A2P7QIV8"/>
<dbReference type="RefSeq" id="WP_106514728.1">
    <property type="nucleotide sequence ID" value="NZ_PXYI01000007.1"/>
</dbReference>
<dbReference type="Proteomes" id="UP000241167">
    <property type="component" value="Unassembled WGS sequence"/>
</dbReference>
<protein>
    <submittedName>
        <fullName evidence="2">Uncharacterized protein</fullName>
    </submittedName>
</protein>
<name>A0A2P7QIV8_9SPHN</name>
<organism evidence="2 3">
    <name type="scientific">Allosphingosinicella deserti</name>
    <dbReference type="NCBI Taxonomy" id="2116704"/>
    <lineage>
        <taxon>Bacteria</taxon>
        <taxon>Pseudomonadati</taxon>
        <taxon>Pseudomonadota</taxon>
        <taxon>Alphaproteobacteria</taxon>
        <taxon>Sphingomonadales</taxon>
        <taxon>Sphingomonadaceae</taxon>
        <taxon>Allosphingosinicella</taxon>
    </lineage>
</organism>
<keyword evidence="3" id="KW-1185">Reference proteome</keyword>
<reference evidence="2 3" key="1">
    <citation type="submission" date="2018-03" db="EMBL/GenBank/DDBJ databases">
        <title>The draft genome of Sphingosinicella sp. GL-C-18.</title>
        <authorList>
            <person name="Liu L."/>
            <person name="Li L."/>
            <person name="Liang L."/>
            <person name="Zhang X."/>
            <person name="Wang T."/>
        </authorList>
    </citation>
    <scope>NUCLEOTIDE SEQUENCE [LARGE SCALE GENOMIC DNA]</scope>
    <source>
        <strain evidence="2 3">GL-C-18</strain>
    </source>
</reference>
<proteinExistence type="predicted"/>
<feature type="compositionally biased region" description="Basic and acidic residues" evidence="1">
    <location>
        <begin position="11"/>
        <end position="22"/>
    </location>
</feature>
<feature type="region of interest" description="Disordered" evidence="1">
    <location>
        <begin position="1"/>
        <end position="53"/>
    </location>
</feature>